<evidence type="ECO:0000313" key="4">
    <source>
        <dbReference type="Proteomes" id="UP000216225"/>
    </source>
</evidence>
<comment type="caution">
    <text evidence="3">The sequence shown here is derived from an EMBL/GenBank/DDBJ whole genome shotgun (WGS) entry which is preliminary data.</text>
</comment>
<gene>
    <name evidence="3" type="ORF">CE154_001800</name>
</gene>
<proteinExistence type="predicted"/>
<dbReference type="InterPro" id="IPR050237">
    <property type="entry name" value="ATP-dep_AMP-bd_enzyme"/>
</dbReference>
<dbReference type="AlphaFoldDB" id="A0A3R7H3A6"/>
<dbReference type="GO" id="GO:0016878">
    <property type="term" value="F:acid-thiol ligase activity"/>
    <property type="evidence" value="ECO:0007669"/>
    <property type="project" value="UniProtKB-ARBA"/>
</dbReference>
<evidence type="ECO:0000259" key="1">
    <source>
        <dbReference type="Pfam" id="PF00501"/>
    </source>
</evidence>
<dbReference type="Gene3D" id="3.30.300.30">
    <property type="match status" value="1"/>
</dbReference>
<dbReference type="InterPro" id="IPR025110">
    <property type="entry name" value="AMP-bd_C"/>
</dbReference>
<dbReference type="PANTHER" id="PTHR43767:SF1">
    <property type="entry name" value="NONRIBOSOMAL PEPTIDE SYNTHASE PES1 (EUROFUNG)-RELATED"/>
    <property type="match status" value="1"/>
</dbReference>
<feature type="domain" description="AMP-binding enzyme C-terminal" evidence="2">
    <location>
        <begin position="434"/>
        <end position="509"/>
    </location>
</feature>
<name>A0A3R7H3A6_9BURK</name>
<dbReference type="Pfam" id="PF00501">
    <property type="entry name" value="AMP-binding"/>
    <property type="match status" value="1"/>
</dbReference>
<dbReference type="EMBL" id="NKDB02000001">
    <property type="protein sequence ID" value="RKJ98527.1"/>
    <property type="molecule type" value="Genomic_DNA"/>
</dbReference>
<accession>A0A3R7H3A6</accession>
<dbReference type="InterPro" id="IPR045851">
    <property type="entry name" value="AMP-bd_C_sf"/>
</dbReference>
<dbReference type="PANTHER" id="PTHR43767">
    <property type="entry name" value="LONG-CHAIN-FATTY-ACID--COA LIGASE"/>
    <property type="match status" value="1"/>
</dbReference>
<dbReference type="Proteomes" id="UP000216225">
    <property type="component" value="Unassembled WGS sequence"/>
</dbReference>
<organism evidence="3 4">
    <name type="scientific">Alicycliphilus denitrificans</name>
    <dbReference type="NCBI Taxonomy" id="179636"/>
    <lineage>
        <taxon>Bacteria</taxon>
        <taxon>Pseudomonadati</taxon>
        <taxon>Pseudomonadota</taxon>
        <taxon>Betaproteobacteria</taxon>
        <taxon>Burkholderiales</taxon>
        <taxon>Comamonadaceae</taxon>
        <taxon>Alicycliphilus</taxon>
    </lineage>
</organism>
<reference evidence="3 4" key="1">
    <citation type="submission" date="2018-09" db="EMBL/GenBank/DDBJ databases">
        <title>Genome comparison of Alicycliphilus sp. BQ1, a polyurethanolytic bacterium, with its closest phylogenetic relatives Alicycliphilus denitrificans BC and K601, unable to attack polyurethane.</title>
        <authorList>
            <person name="Loza-Tavera H."/>
            <person name="Lozano L."/>
            <person name="Cevallos M."/>
            <person name="Maya-Lucas O."/>
            <person name="Garcia-Mena J."/>
            <person name="Hernandez J."/>
        </authorList>
    </citation>
    <scope>NUCLEOTIDE SEQUENCE [LARGE SCALE GENOMIC DNA]</scope>
    <source>
        <strain evidence="3 4">BQ1</strain>
    </source>
</reference>
<dbReference type="InterPro" id="IPR042099">
    <property type="entry name" value="ANL_N_sf"/>
</dbReference>
<protein>
    <submittedName>
        <fullName evidence="3">AMP-dependent synthetase</fullName>
    </submittedName>
</protein>
<evidence type="ECO:0000259" key="2">
    <source>
        <dbReference type="Pfam" id="PF13193"/>
    </source>
</evidence>
<dbReference type="Pfam" id="PF13193">
    <property type="entry name" value="AMP-binding_C"/>
    <property type="match status" value="1"/>
</dbReference>
<dbReference type="Gene3D" id="3.40.50.12780">
    <property type="entry name" value="N-terminal domain of ligase-like"/>
    <property type="match status" value="1"/>
</dbReference>
<dbReference type="SUPFAM" id="SSF56801">
    <property type="entry name" value="Acetyl-CoA synthetase-like"/>
    <property type="match status" value="1"/>
</dbReference>
<sequence length="533" mass="57896">MDSYADSTERRIIRRIALGDNLTRAARVHDEAIALVDGGERLSYAAFEAQANQFAHHLRASGLPAGGKVAMLATNSIEFLVACYGIFKAGMVWVPVNHMLSADDVRYVLEHAEAALVLVDDAIHDRPGLRAMLDALALPVLRLRPGRGADEATPLKQALQGQPCAEPAADIGDNDLSLIMYTSGTTGRQKGVMHSHLSVHSALVSNVAESGIDRESVCMAMLPLFHCAQFAMTAATLLTGARVVVLRGFDAERLLDTIERERITHLTGLPLMYAALLASPTRASRDLSSLVQCSYGMAPMPRPMLERLIAEFCPHFSLGTGQTEVFPVTARFRSDQQLQRFGSYWGQATMVNDLAVMDDEGRLLGPGEIGEIVHRGPNVMLGYYKDPEATAAVSRFGWHHTGDIGMFDADRQLLFLDRKKDVIKTGGENVPSIKVEEVLLRHPAVANAAVVGLAHVRWGEAVSAFVTLKPGMAASADELRAFCLQQLGGFEAPKAVRVLQELPMTPTGKIQKHRLKTAFSDLYGQDAFNGPNP</sequence>
<evidence type="ECO:0000313" key="3">
    <source>
        <dbReference type="EMBL" id="RKJ98527.1"/>
    </source>
</evidence>
<feature type="domain" description="AMP-dependent synthetase/ligase" evidence="1">
    <location>
        <begin position="23"/>
        <end position="384"/>
    </location>
</feature>
<dbReference type="InterPro" id="IPR000873">
    <property type="entry name" value="AMP-dep_synth/lig_dom"/>
</dbReference>
<dbReference type="RefSeq" id="WP_094434652.1">
    <property type="nucleotide sequence ID" value="NZ_NKDB02000001.1"/>
</dbReference>